<keyword evidence="4" id="KW-1185">Reference proteome</keyword>
<dbReference type="SUPFAM" id="SSF81383">
    <property type="entry name" value="F-box domain"/>
    <property type="match status" value="1"/>
</dbReference>
<dbReference type="Gramene" id="LPERR11G16840.3">
    <property type="protein sequence ID" value="LPERR11G16840.3"/>
    <property type="gene ID" value="LPERR11G16840"/>
</dbReference>
<dbReference type="PROSITE" id="PS50181">
    <property type="entry name" value="FBOX"/>
    <property type="match status" value="1"/>
</dbReference>
<dbReference type="eggNOG" id="ENOG502R3XE">
    <property type="taxonomic scope" value="Eukaryota"/>
</dbReference>
<evidence type="ECO:0000259" key="2">
    <source>
        <dbReference type="PROSITE" id="PS50181"/>
    </source>
</evidence>
<feature type="region of interest" description="Disordered" evidence="1">
    <location>
        <begin position="110"/>
        <end position="130"/>
    </location>
</feature>
<sequence length="1007" mass="115565">MAAAMPVPDDVAADILRRLPPRSLAAARCIDGNLSSVPTDHMDWWHVMDHCEGLLLCAVQEGRRLCVHNPATRRWAMLPASPSSVADSAGVYLAFDPAVSPHYEVFFIPGLPEKPHPPPPPKPPAKRHRQDEISEPFLLDNLFSSFEDVGDVELGVDDEEEPAMAAAETWEKDVLTPPSPSDDEIYWKKEWPPSPYKVEVFSSRTGRWEEREFVREEEEEGEMVITTVEDMKPENWLHRRGYGVFFQGALYVHSGGTSMTRFSLSNHKYHVIRTLTNNKYERRYLGKSKMGVSLGLIQDYQLSIWVLKESAGRMGWVLNYKHDLRAVANQVDAIGLFGDQINGPWILEEDNIHMRGNKDHVWDSDNDDFLDTEVCDEGHHFANLHILGFHPYKEIIFLGAPFRTAAYHLDSQKVQYLGYSRPKCYYRSPTNGIYESFVAWLALIDGRALLLPHLLPHSVHAVVINYIDHRRPHLFSRPKSAETTGGIDGNLSFMPDSRDGWVWWSVLDHCDGLLLCGVDSGRLLCVCNPATRRREMLPPRMGETCRTRFDGGAYLVFDPAVSLHYEVLLIPNLPEKPPPPPPAEAMWHRRQRPRLPRQEEIAGPFCLDNLFSSLEDDDVVELGVDEEEFQFQEYLVESPPTLPSHMDDDDSYNSMEWPPSPFRVEVFSSRTGQWEVREFVREPGEKVTTVEDMLPLGYAYNGPRRGYSVYWQGAVYVHCRGAFVTRYSLLNGMYQLIRTPINIANYELEKPYLGKSEKGVLFGMIHGCQLSVWILHESAGQMVEWVLNHQQDLRPFAKQFRLFDSMTTGPWTIEEDNIDMHEHREFIPDQDFEWDSENDDFLYIEAGDDDYDYAYFDILGFHPYKEVIFLHQSFHTVAYHLNSSKMQHLGYSRPECYYRNHTNGIYESFLYTPCMIGELHGDYTGQTTDRSPIFPKIPHIMAAAMPVPDDLAADILRRLPPRTLAAARCVCKPWRDLVDGRALLLPHLLPHSVHGVVFIVKWHVPIN</sequence>
<dbReference type="PANTHER" id="PTHR34591:SF21">
    <property type="entry name" value="F-BOX DOMAIN CONTAINING PROTEIN, EXPRESSED"/>
    <property type="match status" value="1"/>
</dbReference>
<name>A0A0D9XUF0_9ORYZ</name>
<evidence type="ECO:0000256" key="1">
    <source>
        <dbReference type="SAM" id="MobiDB-lite"/>
    </source>
</evidence>
<accession>A0A0D9XUF0</accession>
<dbReference type="Gene3D" id="1.20.1280.50">
    <property type="match status" value="1"/>
</dbReference>
<reference evidence="4" key="2">
    <citation type="submission" date="2013-12" db="EMBL/GenBank/DDBJ databases">
        <authorList>
            <person name="Yu Y."/>
            <person name="Lee S."/>
            <person name="de Baynast K."/>
            <person name="Wissotski M."/>
            <person name="Liu L."/>
            <person name="Talag J."/>
            <person name="Goicoechea J."/>
            <person name="Angelova A."/>
            <person name="Jetty R."/>
            <person name="Kudrna D."/>
            <person name="Golser W."/>
            <person name="Rivera L."/>
            <person name="Zhang J."/>
            <person name="Wing R."/>
        </authorList>
    </citation>
    <scope>NUCLEOTIDE SEQUENCE</scope>
</reference>
<organism evidence="3 4">
    <name type="scientific">Leersia perrieri</name>
    <dbReference type="NCBI Taxonomy" id="77586"/>
    <lineage>
        <taxon>Eukaryota</taxon>
        <taxon>Viridiplantae</taxon>
        <taxon>Streptophyta</taxon>
        <taxon>Embryophyta</taxon>
        <taxon>Tracheophyta</taxon>
        <taxon>Spermatophyta</taxon>
        <taxon>Magnoliopsida</taxon>
        <taxon>Liliopsida</taxon>
        <taxon>Poales</taxon>
        <taxon>Poaceae</taxon>
        <taxon>BOP clade</taxon>
        <taxon>Oryzoideae</taxon>
        <taxon>Oryzeae</taxon>
        <taxon>Oryzinae</taxon>
        <taxon>Leersia</taxon>
    </lineage>
</organism>
<dbReference type="EnsemblPlants" id="LPERR11G16840.3">
    <property type="protein sequence ID" value="LPERR11G16840.3"/>
    <property type="gene ID" value="LPERR11G16840"/>
</dbReference>
<proteinExistence type="predicted"/>
<dbReference type="HOGENOM" id="CLU_015788_0_0_1"/>
<dbReference type="InterPro" id="IPR036047">
    <property type="entry name" value="F-box-like_dom_sf"/>
</dbReference>
<protein>
    <recommendedName>
        <fullName evidence="2">F-box domain-containing protein</fullName>
    </recommendedName>
</protein>
<dbReference type="Pfam" id="PF00646">
    <property type="entry name" value="F-box"/>
    <property type="match status" value="1"/>
</dbReference>
<reference evidence="3" key="3">
    <citation type="submission" date="2015-04" db="UniProtKB">
        <authorList>
            <consortium name="EnsemblPlants"/>
        </authorList>
    </citation>
    <scope>IDENTIFICATION</scope>
</reference>
<dbReference type="Proteomes" id="UP000032180">
    <property type="component" value="Chromosome 11"/>
</dbReference>
<dbReference type="PANTHER" id="PTHR34591">
    <property type="entry name" value="OS03G0653100 PROTEIN-RELATED"/>
    <property type="match status" value="1"/>
</dbReference>
<evidence type="ECO:0000313" key="3">
    <source>
        <dbReference type="EnsemblPlants" id="LPERR11G16840.3"/>
    </source>
</evidence>
<reference evidence="3 4" key="1">
    <citation type="submission" date="2012-08" db="EMBL/GenBank/DDBJ databases">
        <title>Oryza genome evolution.</title>
        <authorList>
            <person name="Wing R.A."/>
        </authorList>
    </citation>
    <scope>NUCLEOTIDE SEQUENCE</scope>
</reference>
<dbReference type="AlphaFoldDB" id="A0A0D9XUF0"/>
<dbReference type="SMART" id="SM00256">
    <property type="entry name" value="FBOX"/>
    <property type="match status" value="2"/>
</dbReference>
<dbReference type="STRING" id="77586.A0A0D9XUF0"/>
<feature type="domain" description="F-box" evidence="2">
    <location>
        <begin position="941"/>
        <end position="988"/>
    </location>
</feature>
<evidence type="ECO:0000313" key="4">
    <source>
        <dbReference type="Proteomes" id="UP000032180"/>
    </source>
</evidence>
<dbReference type="InterPro" id="IPR001810">
    <property type="entry name" value="F-box_dom"/>
</dbReference>